<accession>A0A2P8G000</accession>
<feature type="transmembrane region" description="Helical" evidence="1">
    <location>
        <begin position="16"/>
        <end position="36"/>
    </location>
</feature>
<dbReference type="OrthoDB" id="9771783at2"/>
<protein>
    <submittedName>
        <fullName evidence="2">Uncharacterized protein DUF748</fullName>
    </submittedName>
</protein>
<organism evidence="2 3">
    <name type="scientific">Dyadobacter jiangsuensis</name>
    <dbReference type="NCBI Taxonomy" id="1591085"/>
    <lineage>
        <taxon>Bacteria</taxon>
        <taxon>Pseudomonadati</taxon>
        <taxon>Bacteroidota</taxon>
        <taxon>Cytophagia</taxon>
        <taxon>Cytophagales</taxon>
        <taxon>Spirosomataceae</taxon>
        <taxon>Dyadobacter</taxon>
    </lineage>
</organism>
<keyword evidence="3" id="KW-1185">Reference proteome</keyword>
<dbReference type="InterPro" id="IPR008023">
    <property type="entry name" value="DUF748"/>
</dbReference>
<dbReference type="EMBL" id="PYAS01000008">
    <property type="protein sequence ID" value="PSL27298.1"/>
    <property type="molecule type" value="Genomic_DNA"/>
</dbReference>
<gene>
    <name evidence="2" type="ORF">CLV60_108154</name>
</gene>
<keyword evidence="1" id="KW-0472">Membrane</keyword>
<dbReference type="RefSeq" id="WP_106596704.1">
    <property type="nucleotide sequence ID" value="NZ_PYAS01000008.1"/>
</dbReference>
<evidence type="ECO:0000313" key="2">
    <source>
        <dbReference type="EMBL" id="PSL27298.1"/>
    </source>
</evidence>
<sequence>MTITRTHSTKRRTAKILIGIVVGIVVIRLILPYVILHFANKSLAGMNGYYGHIDDIDLAIIRGAYQIDSIYINKVDRGSEDNIRAKQTPFFASREIDLSIEWKALFKGSIVGELVFQRPYLLFTKDKVEPKEVVKDSADFRKILDKFMPLNINRCELRGGAIQYKDFSSRPHVDIAMTNVNLLAENLRNSYDSSAVLPASIHATADVYEGKMRFDARLNPLADSPTFDMSAELNNTNLVKLNDFFQAYAKVDVNDGRFGLYTEVAAKDEQFKGYVKPVVKNLDILGKEDRKDNLLQKLWEAVAGGAGKLFENKNKDQVATKVPFEGRLDDPKTNIWVAITNILQNAFIHAIQPSIDNEISIASVKEDKKEKKTFFQKIFSGGDDKNKKDKKSEKKE</sequence>
<dbReference type="AlphaFoldDB" id="A0A2P8G000"/>
<reference evidence="2 3" key="1">
    <citation type="submission" date="2018-03" db="EMBL/GenBank/DDBJ databases">
        <title>Genomic Encyclopedia of Archaeal and Bacterial Type Strains, Phase II (KMG-II): from individual species to whole genera.</title>
        <authorList>
            <person name="Goeker M."/>
        </authorList>
    </citation>
    <scope>NUCLEOTIDE SEQUENCE [LARGE SCALE GENOMIC DNA]</scope>
    <source>
        <strain evidence="2 3">DSM 29057</strain>
    </source>
</reference>
<dbReference type="Proteomes" id="UP000241964">
    <property type="component" value="Unassembled WGS sequence"/>
</dbReference>
<dbReference type="Pfam" id="PF05359">
    <property type="entry name" value="DUF748"/>
    <property type="match status" value="1"/>
</dbReference>
<name>A0A2P8G000_9BACT</name>
<evidence type="ECO:0000313" key="3">
    <source>
        <dbReference type="Proteomes" id="UP000241964"/>
    </source>
</evidence>
<keyword evidence="1" id="KW-1133">Transmembrane helix</keyword>
<proteinExistence type="predicted"/>
<comment type="caution">
    <text evidence="2">The sequence shown here is derived from an EMBL/GenBank/DDBJ whole genome shotgun (WGS) entry which is preliminary data.</text>
</comment>
<keyword evidence="1" id="KW-0812">Transmembrane</keyword>
<evidence type="ECO:0000256" key="1">
    <source>
        <dbReference type="SAM" id="Phobius"/>
    </source>
</evidence>